<dbReference type="EMBL" id="JBJKBG010000008">
    <property type="protein sequence ID" value="KAL3726672.1"/>
    <property type="molecule type" value="Genomic_DNA"/>
</dbReference>
<dbReference type="PANTHER" id="PTHR31672:SF13">
    <property type="entry name" value="F-BOX PROTEIN CPR30-LIKE"/>
    <property type="match status" value="1"/>
</dbReference>
<gene>
    <name evidence="2" type="ORF">ACJRO7_031560</name>
</gene>
<evidence type="ECO:0000259" key="1">
    <source>
        <dbReference type="PROSITE" id="PS50181"/>
    </source>
</evidence>
<proteinExistence type="predicted"/>
<comment type="caution">
    <text evidence="2">The sequence shown here is derived from an EMBL/GenBank/DDBJ whole genome shotgun (WGS) entry which is preliminary data.</text>
</comment>
<dbReference type="AlphaFoldDB" id="A0ABD3JJ53"/>
<dbReference type="SMART" id="SM00256">
    <property type="entry name" value="FBOX"/>
    <property type="match status" value="1"/>
</dbReference>
<dbReference type="PANTHER" id="PTHR31672">
    <property type="entry name" value="BNACNNG10540D PROTEIN"/>
    <property type="match status" value="1"/>
</dbReference>
<dbReference type="InterPro" id="IPR006527">
    <property type="entry name" value="F-box-assoc_dom_typ1"/>
</dbReference>
<dbReference type="CDD" id="cd22157">
    <property type="entry name" value="F-box_AtFBW1-like"/>
    <property type="match status" value="1"/>
</dbReference>
<feature type="domain" description="F-box" evidence="1">
    <location>
        <begin position="1"/>
        <end position="49"/>
    </location>
</feature>
<sequence>MAESLPEEILIDILLRVPAESLVRFKLVCKRWRSLISDPGFAKLHLQRLKAGDLIPRQRIFIGDDETIDFKTFDANEGCVAVPHKIKTIKSDGNYTNWRIVGSCDGLVCFLVSGIFLIYNPTTREYRELPSSDFEEDCDLLDRNNESFYGLGYEPQSDDYKIVEGIQEFFDHFWGAAIFSLKSGSWRRIYFPSEEIEEIGFDVGGNGVYWKGALHWHVYGLWDDTGILSLDLSEEKFHQVLSAPKVETDGQSRPCMNLGIHGTSLFIYSSYGNHVHTWITDEYGKGGSWTKWFSVDWTNWFSLNWTNWVSVVSKVSIPLVCTRSGEIIFLINRDQLILFNPEDNTYKDYPYKDYPYNDFSVKYAIYLETLISPYLF</sequence>
<accession>A0ABD3JJ53</accession>
<dbReference type="InterPro" id="IPR050796">
    <property type="entry name" value="SCF_F-box_component"/>
</dbReference>
<organism evidence="2 3">
    <name type="scientific">Eucalyptus globulus</name>
    <name type="common">Tasmanian blue gum</name>
    <dbReference type="NCBI Taxonomy" id="34317"/>
    <lineage>
        <taxon>Eukaryota</taxon>
        <taxon>Viridiplantae</taxon>
        <taxon>Streptophyta</taxon>
        <taxon>Embryophyta</taxon>
        <taxon>Tracheophyta</taxon>
        <taxon>Spermatophyta</taxon>
        <taxon>Magnoliopsida</taxon>
        <taxon>eudicotyledons</taxon>
        <taxon>Gunneridae</taxon>
        <taxon>Pentapetalae</taxon>
        <taxon>rosids</taxon>
        <taxon>malvids</taxon>
        <taxon>Myrtales</taxon>
        <taxon>Myrtaceae</taxon>
        <taxon>Myrtoideae</taxon>
        <taxon>Eucalypteae</taxon>
        <taxon>Eucalyptus</taxon>
    </lineage>
</organism>
<dbReference type="InterPro" id="IPR017451">
    <property type="entry name" value="F-box-assoc_interact_dom"/>
</dbReference>
<protein>
    <recommendedName>
        <fullName evidence="1">F-box domain-containing protein</fullName>
    </recommendedName>
</protein>
<dbReference type="Pfam" id="PF00646">
    <property type="entry name" value="F-box"/>
    <property type="match status" value="1"/>
</dbReference>
<keyword evidence="3" id="KW-1185">Reference proteome</keyword>
<dbReference type="SUPFAM" id="SSF81383">
    <property type="entry name" value="F-box domain"/>
    <property type="match status" value="1"/>
</dbReference>
<dbReference type="InterPro" id="IPR036047">
    <property type="entry name" value="F-box-like_dom_sf"/>
</dbReference>
<evidence type="ECO:0000313" key="3">
    <source>
        <dbReference type="Proteomes" id="UP001634007"/>
    </source>
</evidence>
<dbReference type="Gene3D" id="1.20.1280.50">
    <property type="match status" value="1"/>
</dbReference>
<evidence type="ECO:0000313" key="2">
    <source>
        <dbReference type="EMBL" id="KAL3726672.1"/>
    </source>
</evidence>
<dbReference type="NCBIfam" id="TIGR01640">
    <property type="entry name" value="F_box_assoc_1"/>
    <property type="match status" value="1"/>
</dbReference>
<dbReference type="InterPro" id="IPR001810">
    <property type="entry name" value="F-box_dom"/>
</dbReference>
<dbReference type="Pfam" id="PF07734">
    <property type="entry name" value="FBA_1"/>
    <property type="match status" value="1"/>
</dbReference>
<reference evidence="2 3" key="1">
    <citation type="submission" date="2024-11" db="EMBL/GenBank/DDBJ databases">
        <title>Chromosome-level genome assembly of Eucalyptus globulus Labill. provides insights into its genome evolution.</title>
        <authorList>
            <person name="Li X."/>
        </authorList>
    </citation>
    <scope>NUCLEOTIDE SEQUENCE [LARGE SCALE GENOMIC DNA]</scope>
    <source>
        <strain evidence="2">CL2024</strain>
        <tissue evidence="2">Fresh tender leaves</tissue>
    </source>
</reference>
<dbReference type="PROSITE" id="PS50181">
    <property type="entry name" value="FBOX"/>
    <property type="match status" value="1"/>
</dbReference>
<dbReference type="Proteomes" id="UP001634007">
    <property type="component" value="Unassembled WGS sequence"/>
</dbReference>
<name>A0ABD3JJ53_EUCGL</name>